<organism evidence="2 3">
    <name type="scientific">Paraburkholderia rhizosphaerae</name>
    <dbReference type="NCBI Taxonomy" id="480658"/>
    <lineage>
        <taxon>Bacteria</taxon>
        <taxon>Pseudomonadati</taxon>
        <taxon>Pseudomonadota</taxon>
        <taxon>Betaproteobacteria</taxon>
        <taxon>Burkholderiales</taxon>
        <taxon>Burkholderiaceae</taxon>
        <taxon>Paraburkholderia</taxon>
    </lineage>
</organism>
<protein>
    <submittedName>
        <fullName evidence="2">Fimbrial assembly protein PilN</fullName>
    </submittedName>
</protein>
<dbReference type="OrthoDB" id="9135602at2"/>
<sequence length="185" mass="20137">MTRLRWDFSGRHRWATRSSLACVVALAGCLHALWWRDGLLHKREALLARPRQTQTVAGGRGHRIAAAPSPVLTQVFEEMRYPWNDVLDSLQRATKPGVDLLELGPDGVAAQRMRIQGAATDAQRVFDLLAALQNDSLWSSVQLVSQTRNDGTDAPGGSGAAPSPPLPPGLSGSVRFSLAAQWKRP</sequence>
<dbReference type="Pfam" id="PF05137">
    <property type="entry name" value="PilN"/>
    <property type="match status" value="1"/>
</dbReference>
<gene>
    <name evidence="2" type="ORF">BX592_1426</name>
</gene>
<evidence type="ECO:0000313" key="3">
    <source>
        <dbReference type="Proteomes" id="UP000295509"/>
    </source>
</evidence>
<feature type="region of interest" description="Disordered" evidence="1">
    <location>
        <begin position="147"/>
        <end position="174"/>
    </location>
</feature>
<comment type="caution">
    <text evidence="2">The sequence shown here is derived from an EMBL/GenBank/DDBJ whole genome shotgun (WGS) entry which is preliminary data.</text>
</comment>
<dbReference type="InterPro" id="IPR007813">
    <property type="entry name" value="PilN"/>
</dbReference>
<reference evidence="2 3" key="1">
    <citation type="submission" date="2019-03" db="EMBL/GenBank/DDBJ databases">
        <title>Genomic Encyclopedia of Type Strains, Phase III (KMG-III): the genomes of soil and plant-associated and newly described type strains.</title>
        <authorList>
            <person name="Whitman W."/>
        </authorList>
    </citation>
    <scope>NUCLEOTIDE SEQUENCE [LARGE SCALE GENOMIC DNA]</scope>
    <source>
        <strain evidence="2 3">LMG 29544</strain>
    </source>
</reference>
<dbReference type="Proteomes" id="UP000295509">
    <property type="component" value="Unassembled WGS sequence"/>
</dbReference>
<accession>A0A4R8L3M3</accession>
<dbReference type="RefSeq" id="WP_134197266.1">
    <property type="nucleotide sequence ID" value="NZ_JBHLUW010000004.1"/>
</dbReference>
<evidence type="ECO:0000256" key="1">
    <source>
        <dbReference type="SAM" id="MobiDB-lite"/>
    </source>
</evidence>
<dbReference type="EMBL" id="SORE01000042">
    <property type="protein sequence ID" value="TDY37166.1"/>
    <property type="molecule type" value="Genomic_DNA"/>
</dbReference>
<evidence type="ECO:0000313" key="2">
    <source>
        <dbReference type="EMBL" id="TDY37166.1"/>
    </source>
</evidence>
<dbReference type="PROSITE" id="PS51257">
    <property type="entry name" value="PROKAR_LIPOPROTEIN"/>
    <property type="match status" value="1"/>
</dbReference>
<keyword evidence="3" id="KW-1185">Reference proteome</keyword>
<name>A0A4R8L3M3_9BURK</name>
<proteinExistence type="predicted"/>
<dbReference type="AlphaFoldDB" id="A0A4R8L3M3"/>